<accession>A0ABV0Z998</accession>
<dbReference type="Proteomes" id="UP001469553">
    <property type="component" value="Unassembled WGS sequence"/>
</dbReference>
<keyword evidence="2" id="KW-1185">Reference proteome</keyword>
<dbReference type="EMBL" id="JAHRIP010056889">
    <property type="protein sequence ID" value="MEQ2302621.1"/>
    <property type="molecule type" value="Genomic_DNA"/>
</dbReference>
<comment type="caution">
    <text evidence="1">The sequence shown here is derived from an EMBL/GenBank/DDBJ whole genome shotgun (WGS) entry which is preliminary data.</text>
</comment>
<evidence type="ECO:0000313" key="1">
    <source>
        <dbReference type="EMBL" id="MEQ2302621.1"/>
    </source>
</evidence>
<proteinExistence type="predicted"/>
<reference evidence="1 2" key="1">
    <citation type="submission" date="2021-06" db="EMBL/GenBank/DDBJ databases">
        <authorList>
            <person name="Palmer J.M."/>
        </authorList>
    </citation>
    <scope>NUCLEOTIDE SEQUENCE [LARGE SCALE GENOMIC DNA]</scope>
    <source>
        <strain evidence="1 2">AS_MEX2019</strain>
        <tissue evidence="1">Muscle</tissue>
    </source>
</reference>
<name>A0ABV0Z998_9TELE</name>
<protein>
    <submittedName>
        <fullName evidence="1">Uncharacterized protein</fullName>
    </submittedName>
</protein>
<evidence type="ECO:0000313" key="2">
    <source>
        <dbReference type="Proteomes" id="UP001469553"/>
    </source>
</evidence>
<sequence>MVASLPSVVASLTQTHHCFTHTLCLNIVSKLNFFFCSVCINLHYRIGCRSLQGARQGGQTRRENSACTSVLFLCRAHIVGVSPSFALVSTVQVLLLLAA</sequence>
<gene>
    <name evidence="1" type="ORF">AMECASPLE_008584</name>
</gene>
<organism evidence="1 2">
    <name type="scientific">Ameca splendens</name>
    <dbReference type="NCBI Taxonomy" id="208324"/>
    <lineage>
        <taxon>Eukaryota</taxon>
        <taxon>Metazoa</taxon>
        <taxon>Chordata</taxon>
        <taxon>Craniata</taxon>
        <taxon>Vertebrata</taxon>
        <taxon>Euteleostomi</taxon>
        <taxon>Actinopterygii</taxon>
        <taxon>Neopterygii</taxon>
        <taxon>Teleostei</taxon>
        <taxon>Neoteleostei</taxon>
        <taxon>Acanthomorphata</taxon>
        <taxon>Ovalentaria</taxon>
        <taxon>Atherinomorphae</taxon>
        <taxon>Cyprinodontiformes</taxon>
        <taxon>Goodeidae</taxon>
        <taxon>Ameca</taxon>
    </lineage>
</organism>